<dbReference type="EMBL" id="QJKB01000001">
    <property type="protein sequence ID" value="PXX47059.1"/>
    <property type="molecule type" value="Genomic_DNA"/>
</dbReference>
<dbReference type="OrthoDB" id="8554634at2"/>
<protein>
    <submittedName>
        <fullName evidence="1">Outer membrane protein TolC</fullName>
    </submittedName>
</protein>
<dbReference type="RefSeq" id="WP_110254217.1">
    <property type="nucleotide sequence ID" value="NZ_QJKB01000001.1"/>
</dbReference>
<dbReference type="PROSITE" id="PS51257">
    <property type="entry name" value="PROKAR_LIPOPROTEIN"/>
    <property type="match status" value="1"/>
</dbReference>
<dbReference type="PANTHER" id="PTHR30203:SF24">
    <property type="entry name" value="BLR4935 PROTEIN"/>
    <property type="match status" value="1"/>
</dbReference>
<name>A0A318JI27_9BURK</name>
<dbReference type="PANTHER" id="PTHR30203">
    <property type="entry name" value="OUTER MEMBRANE CATION EFFLUX PROTEIN"/>
    <property type="match status" value="1"/>
</dbReference>
<gene>
    <name evidence="1" type="ORF">DFR42_101635</name>
</gene>
<dbReference type="Gene3D" id="1.20.1600.10">
    <property type="entry name" value="Outer membrane efflux proteins (OEP)"/>
    <property type="match status" value="1"/>
</dbReference>
<accession>A0A318JI27</accession>
<dbReference type="Proteomes" id="UP000247792">
    <property type="component" value="Unassembled WGS sequence"/>
</dbReference>
<dbReference type="InterPro" id="IPR010131">
    <property type="entry name" value="MdtP/NodT-like"/>
</dbReference>
<dbReference type="GO" id="GO:0015562">
    <property type="term" value="F:efflux transmembrane transporter activity"/>
    <property type="evidence" value="ECO:0007669"/>
    <property type="project" value="InterPro"/>
</dbReference>
<proteinExistence type="predicted"/>
<dbReference type="AlphaFoldDB" id="A0A318JI27"/>
<evidence type="ECO:0000313" key="1">
    <source>
        <dbReference type="EMBL" id="PXX47059.1"/>
    </source>
</evidence>
<dbReference type="SUPFAM" id="SSF56954">
    <property type="entry name" value="Outer membrane efflux proteins (OEP)"/>
    <property type="match status" value="1"/>
</dbReference>
<sequence length="466" mass="51796">MRTPSNGKFFHRPSKLAALISLPLMLGGCASFSTDGGFSTVEQVAKERLGKEVTWQRSDNASDTAAQRVKELLASPLTVDDAVQIALLNNRGLQASFYELGISESDFVQAGRLPNPGFSFSRTRQGSEVEIDRSLTFNIAHLLTMPLTRQMEQRRFEQTKREVTMQMLSLAAETRKAYYMAVAADQTMLYMQQVKKAADAGAELAGRLAKAGNYNKLQQAREQGFFAEAALNLARAEQAQTRSKEKLTRLMGLWGLQITFTLPLRLPDLPKKPNDMPNVEQMAMAQRLDVQAARLSTEQLAKNLGLSKATRFINVLEVGAIRNTFNDQPVQRGYSVTLELPLFDWSGAKVAKAEALYMQALNRTAEIAINARSEVREAYLGYRSSYDIAMHYQNEIVPLKKRVSEENQLYYNGMLIGVFDLLADARSQIASVNSAIEASRDFWIAQADLEMSLMGRPNISAAAVAN</sequence>
<reference evidence="1 2" key="1">
    <citation type="submission" date="2018-05" db="EMBL/GenBank/DDBJ databases">
        <title>Genomic Encyclopedia of Type Strains, Phase IV (KMG-IV): sequencing the most valuable type-strain genomes for metagenomic binning, comparative biology and taxonomic classification.</title>
        <authorList>
            <person name="Goeker M."/>
        </authorList>
    </citation>
    <scope>NUCLEOTIDE SEQUENCE [LARGE SCALE GENOMIC DNA]</scope>
    <source>
        <strain evidence="1 2">DSM 19792</strain>
    </source>
</reference>
<evidence type="ECO:0000313" key="2">
    <source>
        <dbReference type="Proteomes" id="UP000247792"/>
    </source>
</evidence>
<organism evidence="1 2">
    <name type="scientific">Undibacterium pigrum</name>
    <dbReference type="NCBI Taxonomy" id="401470"/>
    <lineage>
        <taxon>Bacteria</taxon>
        <taxon>Pseudomonadati</taxon>
        <taxon>Pseudomonadota</taxon>
        <taxon>Betaproteobacteria</taxon>
        <taxon>Burkholderiales</taxon>
        <taxon>Oxalobacteraceae</taxon>
        <taxon>Undibacterium</taxon>
    </lineage>
</organism>
<keyword evidence="2" id="KW-1185">Reference proteome</keyword>
<comment type="caution">
    <text evidence="1">The sequence shown here is derived from an EMBL/GenBank/DDBJ whole genome shotgun (WGS) entry which is preliminary data.</text>
</comment>